<comment type="pathway">
    <text evidence="4 19">Cell wall biogenesis; peptidoglycan biosynthesis.</text>
</comment>
<dbReference type="GO" id="GO:0051301">
    <property type="term" value="P:cell division"/>
    <property type="evidence" value="ECO:0007669"/>
    <property type="project" value="UniProtKB-KW"/>
</dbReference>
<comment type="caution">
    <text evidence="21">The sequence shown here is derived from an EMBL/GenBank/DDBJ whole genome shotgun (WGS) entry which is preliminary data.</text>
</comment>
<protein>
    <recommendedName>
        <fullName evidence="6 19">UDP-N-acetylenolpyruvoylglucosamine reductase</fullName>
        <ecNumber evidence="5 19">1.3.1.98</ecNumber>
    </recommendedName>
    <alternativeName>
        <fullName evidence="17 19">UDP-N-acetylmuramate dehydrogenase</fullName>
    </alternativeName>
</protein>
<keyword evidence="7 19" id="KW-0963">Cytoplasm</keyword>
<feature type="active site" evidence="19">
    <location>
        <position position="167"/>
    </location>
</feature>
<evidence type="ECO:0000256" key="15">
    <source>
        <dbReference type="ARBA" id="ARBA00023306"/>
    </source>
</evidence>
<keyword evidence="10 19" id="KW-0274">FAD</keyword>
<dbReference type="GO" id="GO:0009252">
    <property type="term" value="P:peptidoglycan biosynthetic process"/>
    <property type="evidence" value="ECO:0007669"/>
    <property type="project" value="UniProtKB-UniRule"/>
</dbReference>
<dbReference type="Pfam" id="PF02873">
    <property type="entry name" value="MurB_C"/>
    <property type="match status" value="1"/>
</dbReference>
<dbReference type="RefSeq" id="WP_151150356.1">
    <property type="nucleotide sequence ID" value="NZ_WAIE01000002.1"/>
</dbReference>
<dbReference type="InterPro" id="IPR016167">
    <property type="entry name" value="FAD-bd_PCMH_sub1"/>
</dbReference>
<evidence type="ECO:0000256" key="1">
    <source>
        <dbReference type="ARBA" id="ARBA00001974"/>
    </source>
</evidence>
<evidence type="ECO:0000256" key="4">
    <source>
        <dbReference type="ARBA" id="ARBA00004752"/>
    </source>
</evidence>
<evidence type="ECO:0000313" key="21">
    <source>
        <dbReference type="EMBL" id="KAB1442134.1"/>
    </source>
</evidence>
<keyword evidence="11 19" id="KW-0521">NADP</keyword>
<evidence type="ECO:0000256" key="13">
    <source>
        <dbReference type="ARBA" id="ARBA00022984"/>
    </source>
</evidence>
<evidence type="ECO:0000256" key="3">
    <source>
        <dbReference type="ARBA" id="ARBA00004496"/>
    </source>
</evidence>
<dbReference type="Proteomes" id="UP000438699">
    <property type="component" value="Unassembled WGS sequence"/>
</dbReference>
<dbReference type="HAMAP" id="MF_00037">
    <property type="entry name" value="MurB"/>
    <property type="match status" value="1"/>
</dbReference>
<dbReference type="InterPro" id="IPR016166">
    <property type="entry name" value="FAD-bd_PCMH"/>
</dbReference>
<keyword evidence="12 19" id="KW-0133">Cell shape</keyword>
<feature type="domain" description="FAD-binding PCMH-type" evidence="20">
    <location>
        <begin position="19"/>
        <end position="190"/>
    </location>
</feature>
<reference evidence="21 22" key="1">
    <citation type="journal article" date="2017" name="Int. J. Syst. Evol. Microbiol.">
        <title>Desulfovibrio senegalensis sp. nov., a mesophilic sulfate reducer isolated from marine sediment.</title>
        <authorList>
            <person name="Thioye A."/>
            <person name="Gam Z.B.A."/>
            <person name="Mbengue M."/>
            <person name="Cayol J.L."/>
            <person name="Joseph-Bartoli M."/>
            <person name="Toure-Kane C."/>
            <person name="Labat M."/>
        </authorList>
    </citation>
    <scope>NUCLEOTIDE SEQUENCE [LARGE SCALE GENOMIC DNA]</scope>
    <source>
        <strain evidence="21 22">DSM 101509</strain>
    </source>
</reference>
<keyword evidence="16 19" id="KW-0961">Cell wall biogenesis/degradation</keyword>
<dbReference type="OrthoDB" id="9804753at2"/>
<dbReference type="GO" id="GO:0005829">
    <property type="term" value="C:cytosol"/>
    <property type="evidence" value="ECO:0007669"/>
    <property type="project" value="TreeGrafter"/>
</dbReference>
<dbReference type="EC" id="1.3.1.98" evidence="5 19"/>
<keyword evidence="8 19" id="KW-0132">Cell division</keyword>
<dbReference type="UniPathway" id="UPA00219"/>
<evidence type="ECO:0000256" key="19">
    <source>
        <dbReference type="HAMAP-Rule" id="MF_00037"/>
    </source>
</evidence>
<dbReference type="GO" id="GO:0071555">
    <property type="term" value="P:cell wall organization"/>
    <property type="evidence" value="ECO:0007669"/>
    <property type="project" value="UniProtKB-KW"/>
</dbReference>
<evidence type="ECO:0000256" key="12">
    <source>
        <dbReference type="ARBA" id="ARBA00022960"/>
    </source>
</evidence>
<dbReference type="SUPFAM" id="SSF56176">
    <property type="entry name" value="FAD-binding/transporter-associated domain-like"/>
    <property type="match status" value="1"/>
</dbReference>
<dbReference type="GO" id="GO:0008360">
    <property type="term" value="P:regulation of cell shape"/>
    <property type="evidence" value="ECO:0007669"/>
    <property type="project" value="UniProtKB-KW"/>
</dbReference>
<evidence type="ECO:0000313" key="22">
    <source>
        <dbReference type="Proteomes" id="UP000438699"/>
    </source>
</evidence>
<dbReference type="EMBL" id="WAIE01000002">
    <property type="protein sequence ID" value="KAB1442134.1"/>
    <property type="molecule type" value="Genomic_DNA"/>
</dbReference>
<dbReference type="PROSITE" id="PS51387">
    <property type="entry name" value="FAD_PCMH"/>
    <property type="match status" value="1"/>
</dbReference>
<feature type="active site" evidence="19">
    <location>
        <position position="289"/>
    </location>
</feature>
<evidence type="ECO:0000256" key="14">
    <source>
        <dbReference type="ARBA" id="ARBA00023002"/>
    </source>
</evidence>
<evidence type="ECO:0000256" key="2">
    <source>
        <dbReference type="ARBA" id="ARBA00003921"/>
    </source>
</evidence>
<proteinExistence type="inferred from homology"/>
<gene>
    <name evidence="19 21" type="primary">murB</name>
    <name evidence="21" type="ORF">F8A88_06620</name>
</gene>
<dbReference type="Gene3D" id="3.90.78.10">
    <property type="entry name" value="UDP-N-acetylenolpyruvoylglucosamine reductase, C-terminal domain"/>
    <property type="match status" value="1"/>
</dbReference>
<dbReference type="GO" id="GO:0008762">
    <property type="term" value="F:UDP-N-acetylmuramate dehydrogenase activity"/>
    <property type="evidence" value="ECO:0007669"/>
    <property type="project" value="UniProtKB-UniRule"/>
</dbReference>
<comment type="function">
    <text evidence="2 19">Cell wall formation.</text>
</comment>
<evidence type="ECO:0000259" key="20">
    <source>
        <dbReference type="PROSITE" id="PS51387"/>
    </source>
</evidence>
<evidence type="ECO:0000256" key="18">
    <source>
        <dbReference type="ARBA" id="ARBA00048914"/>
    </source>
</evidence>
<dbReference type="InterPro" id="IPR016169">
    <property type="entry name" value="FAD-bd_PCMH_sub2"/>
</dbReference>
<dbReference type="InterPro" id="IPR003170">
    <property type="entry name" value="MurB"/>
</dbReference>
<name>A0A6N6N4K0_9BACT</name>
<keyword evidence="15 19" id="KW-0131">Cell cycle</keyword>
<evidence type="ECO:0000256" key="17">
    <source>
        <dbReference type="ARBA" id="ARBA00031026"/>
    </source>
</evidence>
<dbReference type="Pfam" id="PF01565">
    <property type="entry name" value="FAD_binding_4"/>
    <property type="match status" value="1"/>
</dbReference>
<keyword evidence="13 19" id="KW-0573">Peptidoglycan synthesis</keyword>
<dbReference type="InterPro" id="IPR006094">
    <property type="entry name" value="Oxid_FAD_bind_N"/>
</dbReference>
<organism evidence="21 22">
    <name type="scientific">Pseudodesulfovibrio senegalensis</name>
    <dbReference type="NCBI Taxonomy" id="1721087"/>
    <lineage>
        <taxon>Bacteria</taxon>
        <taxon>Pseudomonadati</taxon>
        <taxon>Thermodesulfobacteriota</taxon>
        <taxon>Desulfovibrionia</taxon>
        <taxon>Desulfovibrionales</taxon>
        <taxon>Desulfovibrionaceae</taxon>
    </lineage>
</organism>
<comment type="subcellular location">
    <subcellularLocation>
        <location evidence="3 19">Cytoplasm</location>
    </subcellularLocation>
</comment>
<comment type="catalytic activity">
    <reaction evidence="18 19">
        <text>UDP-N-acetyl-alpha-D-muramate + NADP(+) = UDP-N-acetyl-3-O-(1-carboxyvinyl)-alpha-D-glucosamine + NADPH + H(+)</text>
        <dbReference type="Rhea" id="RHEA:12248"/>
        <dbReference type="ChEBI" id="CHEBI:15378"/>
        <dbReference type="ChEBI" id="CHEBI:57783"/>
        <dbReference type="ChEBI" id="CHEBI:58349"/>
        <dbReference type="ChEBI" id="CHEBI:68483"/>
        <dbReference type="ChEBI" id="CHEBI:70757"/>
        <dbReference type="EC" id="1.3.1.98"/>
    </reaction>
</comment>
<evidence type="ECO:0000256" key="11">
    <source>
        <dbReference type="ARBA" id="ARBA00022857"/>
    </source>
</evidence>
<dbReference type="SUPFAM" id="SSF56194">
    <property type="entry name" value="Uridine diphospho-N-Acetylenolpyruvylglucosamine reductase, MurB, C-terminal domain"/>
    <property type="match status" value="1"/>
</dbReference>
<dbReference type="PANTHER" id="PTHR21071">
    <property type="entry name" value="UDP-N-ACETYLENOLPYRUVOYLGLUCOSAMINE REDUCTASE"/>
    <property type="match status" value="1"/>
</dbReference>
<evidence type="ECO:0000256" key="10">
    <source>
        <dbReference type="ARBA" id="ARBA00022827"/>
    </source>
</evidence>
<evidence type="ECO:0000256" key="6">
    <source>
        <dbReference type="ARBA" id="ARBA00015188"/>
    </source>
</evidence>
<comment type="similarity">
    <text evidence="19">Belongs to the MurB family.</text>
</comment>
<dbReference type="PANTHER" id="PTHR21071:SF4">
    <property type="entry name" value="UDP-N-ACETYLENOLPYRUVOYLGLUCOSAMINE REDUCTASE"/>
    <property type="match status" value="1"/>
</dbReference>
<dbReference type="Gene3D" id="3.30.43.10">
    <property type="entry name" value="Uridine Diphospho-n-acetylenolpyruvylglucosamine Reductase, domain 2"/>
    <property type="match status" value="1"/>
</dbReference>
<dbReference type="InterPro" id="IPR036318">
    <property type="entry name" value="FAD-bd_PCMH-like_sf"/>
</dbReference>
<evidence type="ECO:0000256" key="5">
    <source>
        <dbReference type="ARBA" id="ARBA00012518"/>
    </source>
</evidence>
<sequence length="293" mass="31581">MALKQHSQPDLAKLSTLGLGGTAEIELTAGSEQDLDELCEFIMHTELRPFMLGRGSNLLCPDGHHDYALIRVQSPASPDRVEQDGKRLVLRAGAGQSLPGLLGWAQKAGLSGLENLTGIPGSVGGAVAMNAGSYGTEMKDVVTRIRLWTPAQGLFWKDASECRWGYRHFDPDITLGKCMIWEVEMALTETTTGAVKKGMKAIYAKKKETQPVAARSAGCIFKNPEGQSAGLLLDKAGFRGKTLGGVGFSELHANFLVNHGTGTSGQAVELIRQAREAVREQFDVNLETEVIFL</sequence>
<comment type="cofactor">
    <cofactor evidence="1 19">
        <name>FAD</name>
        <dbReference type="ChEBI" id="CHEBI:57692"/>
    </cofactor>
</comment>
<dbReference type="GO" id="GO:0071949">
    <property type="term" value="F:FAD binding"/>
    <property type="evidence" value="ECO:0007669"/>
    <property type="project" value="InterPro"/>
</dbReference>
<dbReference type="AlphaFoldDB" id="A0A6N6N4K0"/>
<evidence type="ECO:0000256" key="9">
    <source>
        <dbReference type="ARBA" id="ARBA00022630"/>
    </source>
</evidence>
<dbReference type="NCBIfam" id="TIGR00179">
    <property type="entry name" value="murB"/>
    <property type="match status" value="1"/>
</dbReference>
<evidence type="ECO:0000256" key="7">
    <source>
        <dbReference type="ARBA" id="ARBA00022490"/>
    </source>
</evidence>
<evidence type="ECO:0000256" key="8">
    <source>
        <dbReference type="ARBA" id="ARBA00022618"/>
    </source>
</evidence>
<keyword evidence="9 19" id="KW-0285">Flavoprotein</keyword>
<dbReference type="InterPro" id="IPR036635">
    <property type="entry name" value="MurB_C_sf"/>
</dbReference>
<keyword evidence="22" id="KW-1185">Reference proteome</keyword>
<evidence type="ECO:0000256" key="16">
    <source>
        <dbReference type="ARBA" id="ARBA00023316"/>
    </source>
</evidence>
<dbReference type="InterPro" id="IPR011601">
    <property type="entry name" value="MurB_C"/>
</dbReference>
<keyword evidence="14 19" id="KW-0560">Oxidoreductase</keyword>
<accession>A0A6N6N4K0</accession>
<feature type="active site" description="Proton donor" evidence="19">
    <location>
        <position position="219"/>
    </location>
</feature>
<dbReference type="Gene3D" id="3.30.465.10">
    <property type="match status" value="1"/>
</dbReference>